<dbReference type="SUPFAM" id="SSF116960">
    <property type="entry name" value="YfbU-like"/>
    <property type="match status" value="1"/>
</dbReference>
<name>A0A0L0M3K9_9BURK</name>
<comment type="caution">
    <text evidence="1">The sequence shown here is derived from an EMBL/GenBank/DDBJ whole genome shotgun (WGS) entry which is preliminary data.</text>
</comment>
<organism evidence="1 2">
    <name type="scientific">Candidatus Burkholderia verschuerenii</name>
    <dbReference type="NCBI Taxonomy" id="242163"/>
    <lineage>
        <taxon>Bacteria</taxon>
        <taxon>Pseudomonadati</taxon>
        <taxon>Pseudomonadota</taxon>
        <taxon>Betaproteobacteria</taxon>
        <taxon>Burkholderiales</taxon>
        <taxon>Burkholderiaceae</taxon>
        <taxon>Burkholderia</taxon>
    </lineage>
</organism>
<accession>A0A0L0M3K9</accession>
<dbReference type="RefSeq" id="WP_050455900.1">
    <property type="nucleotide sequence ID" value="NZ_LFJJ01000268.1"/>
</dbReference>
<keyword evidence="2" id="KW-1185">Reference proteome</keyword>
<dbReference type="AlphaFoldDB" id="A0A0L0M3K9"/>
<dbReference type="Pfam" id="PF03887">
    <property type="entry name" value="YfbU"/>
    <property type="match status" value="1"/>
</dbReference>
<dbReference type="PATRIC" id="fig|242163.4.peg.3759"/>
<reference evidence="2" key="1">
    <citation type="submission" date="2015-06" db="EMBL/GenBank/DDBJ databases">
        <title>Comparative genomics of Burkholderia leaf nodule symbionts.</title>
        <authorList>
            <person name="Carlier A."/>
            <person name="Eberl L."/>
            <person name="Pinto-Carbo M."/>
        </authorList>
    </citation>
    <scope>NUCLEOTIDE SEQUENCE [LARGE SCALE GENOMIC DNA]</scope>
    <source>
        <strain evidence="2">UZHbot4</strain>
    </source>
</reference>
<dbReference type="EMBL" id="LFJJ01000268">
    <property type="protein sequence ID" value="KND57227.1"/>
    <property type="molecule type" value="Genomic_DNA"/>
</dbReference>
<dbReference type="InterPro" id="IPR023146">
    <property type="entry name" value="YfbU_alpha-helical_sf"/>
</dbReference>
<protein>
    <submittedName>
        <fullName evidence="1">Uncharacterized protein</fullName>
    </submittedName>
</protein>
<dbReference type="CDD" id="cd21631">
    <property type="entry name" value="RHH_CopG_NikR-like"/>
    <property type="match status" value="1"/>
</dbReference>
<sequence length="232" mass="26489">MPPKSERFELRLDEEQLARVDAWAKQQRGGGLSRAAAIRELIDIGLSAGSSRSVRFSDGEKMLMLMMGDIFKALKIKDPESNPQFLADVIYGGHYWAPKWDMQGVFHDHVDNPDDVRHVVDVLDMWSFIEEAYAGFTAVEKKKIAEQVGPLGESVQFAGFDGNNESNQMSIARFLVEKMARFSRFKNRDLNSHYPTYHGYKRMFERFEPMRTKLVGHGLSVEQVITLLQMPA</sequence>
<dbReference type="Gene3D" id="1.10.3190.10">
    <property type="entry name" value="yfbu gene product, domain 2"/>
    <property type="match status" value="1"/>
</dbReference>
<gene>
    <name evidence="1" type="ORF">BVER_00587</name>
</gene>
<evidence type="ECO:0000313" key="2">
    <source>
        <dbReference type="Proteomes" id="UP000036959"/>
    </source>
</evidence>
<evidence type="ECO:0000313" key="1">
    <source>
        <dbReference type="EMBL" id="KND57227.1"/>
    </source>
</evidence>
<proteinExistence type="predicted"/>
<dbReference type="Proteomes" id="UP000036959">
    <property type="component" value="Unassembled WGS sequence"/>
</dbReference>
<dbReference type="InterPro" id="IPR005587">
    <property type="entry name" value="UPF0304_YfbU"/>
</dbReference>
<dbReference type="OrthoDB" id="7595565at2"/>